<feature type="modified residue" description="N6-(pyridoxal phosphate)lysine" evidence="2">
    <location>
        <position position="194"/>
    </location>
</feature>
<feature type="active site" description="Proton acceptor" evidence="1">
    <location>
        <position position="194"/>
    </location>
</feature>
<dbReference type="Pfam" id="PF01041">
    <property type="entry name" value="DegT_DnrJ_EryC1"/>
    <property type="match status" value="1"/>
</dbReference>
<dbReference type="GO" id="GO:0030170">
    <property type="term" value="F:pyridoxal phosphate binding"/>
    <property type="evidence" value="ECO:0007669"/>
    <property type="project" value="TreeGrafter"/>
</dbReference>
<evidence type="ECO:0000256" key="3">
    <source>
        <dbReference type="RuleBase" id="RU004508"/>
    </source>
</evidence>
<dbReference type="InterPro" id="IPR015422">
    <property type="entry name" value="PyrdxlP-dep_Trfase_small"/>
</dbReference>
<protein>
    <submittedName>
        <fullName evidence="4">Aminotransferase DegT</fullName>
    </submittedName>
</protein>
<dbReference type="InterPro" id="IPR015421">
    <property type="entry name" value="PyrdxlP-dep_Trfase_major"/>
</dbReference>
<name>A0A0M2R578_9PROT</name>
<comment type="similarity">
    <text evidence="3">Belongs to the DegT/DnrJ/EryC1 family.</text>
</comment>
<dbReference type="InterPro" id="IPR015424">
    <property type="entry name" value="PyrdxlP-dep_Trfase"/>
</dbReference>
<comment type="caution">
    <text evidence="4">The sequence shown here is derived from an EMBL/GenBank/DDBJ whole genome shotgun (WGS) entry which is preliminary data.</text>
</comment>
<dbReference type="OrthoDB" id="9768668at2"/>
<reference evidence="4 5" key="1">
    <citation type="submission" date="2015-03" db="EMBL/GenBank/DDBJ databases">
        <title>Genome sequence of Kiloniella sp. P1-1, isolated from the gut microflora of Pacific white shrimp, Penaeus vannamei.</title>
        <authorList>
            <person name="Shao Z."/>
            <person name="Wang L."/>
            <person name="Li X."/>
        </authorList>
    </citation>
    <scope>NUCLEOTIDE SEQUENCE [LARGE SCALE GENOMIC DNA]</scope>
    <source>
        <strain evidence="4 5">P1-1</strain>
    </source>
</reference>
<dbReference type="RefSeq" id="WP_046506478.1">
    <property type="nucleotide sequence ID" value="NZ_LANI01000006.1"/>
</dbReference>
<keyword evidence="4" id="KW-0032">Aminotransferase</keyword>
<evidence type="ECO:0000256" key="1">
    <source>
        <dbReference type="PIRSR" id="PIRSR000390-1"/>
    </source>
</evidence>
<dbReference type="PIRSF" id="PIRSF000390">
    <property type="entry name" value="PLP_StrS"/>
    <property type="match status" value="1"/>
</dbReference>
<dbReference type="Gene3D" id="3.90.1150.10">
    <property type="entry name" value="Aspartate Aminotransferase, domain 1"/>
    <property type="match status" value="1"/>
</dbReference>
<dbReference type="GO" id="GO:0000271">
    <property type="term" value="P:polysaccharide biosynthetic process"/>
    <property type="evidence" value="ECO:0007669"/>
    <property type="project" value="TreeGrafter"/>
</dbReference>
<evidence type="ECO:0000256" key="2">
    <source>
        <dbReference type="PIRSR" id="PIRSR000390-2"/>
    </source>
</evidence>
<accession>A0A0M2R578</accession>
<dbReference type="PANTHER" id="PTHR30244:SF42">
    <property type="entry name" value="UDP-2-ACETAMIDO-2-DEOXY-3-OXO-D-GLUCURONATE AMINOTRANSFERASE"/>
    <property type="match status" value="1"/>
</dbReference>
<dbReference type="EMBL" id="LANI01000006">
    <property type="protein sequence ID" value="KKJ77022.1"/>
    <property type="molecule type" value="Genomic_DNA"/>
</dbReference>
<evidence type="ECO:0000313" key="5">
    <source>
        <dbReference type="Proteomes" id="UP000034491"/>
    </source>
</evidence>
<dbReference type="GO" id="GO:0008483">
    <property type="term" value="F:transaminase activity"/>
    <property type="evidence" value="ECO:0007669"/>
    <property type="project" value="UniProtKB-KW"/>
</dbReference>
<dbReference type="Gene3D" id="3.40.640.10">
    <property type="entry name" value="Type I PLP-dependent aspartate aminotransferase-like (Major domain)"/>
    <property type="match status" value="1"/>
</dbReference>
<sequence length="374" mass="40514">MSEKIPFIDLESQQVAIKPAIEVAISKVLTHGKYILGPEVYELEKRLADFCGAKNVVTCANGTDALSLVLMAEGIGSGDAVFVPAFTFVATAEAVAQLGAIPFLVDIRPDTYNIDSDSLEKAVFEAKKSGLKPQAIIAVDLFGLPADYDVLKMLADREELILISDAAQSFGATYKGRSVGTLASYTTTSFFPAKPLGGYGDGGAVFTDDDDKAELLRSLRFHGRAEDKYDNIRVGLNSRLDTLQAAVLLEKLNIFSNELLARQKVAERYSNALGKKIIIPKVPEGLSSSWAQYTVCIENRGEVFEAGRQAGIPTAIYYPLPLNKQTGYETCPIVSNGVYMSEFLSERVLSLPMHPYLGETAQDMVISMVLSAAT</sequence>
<dbReference type="SUPFAM" id="SSF53383">
    <property type="entry name" value="PLP-dependent transferases"/>
    <property type="match status" value="1"/>
</dbReference>
<dbReference type="STRING" id="1549748.WH95_10175"/>
<dbReference type="PANTHER" id="PTHR30244">
    <property type="entry name" value="TRANSAMINASE"/>
    <property type="match status" value="1"/>
</dbReference>
<proteinExistence type="inferred from homology"/>
<dbReference type="AlphaFoldDB" id="A0A0M2R578"/>
<keyword evidence="2 3" id="KW-0663">Pyridoxal phosphate</keyword>
<evidence type="ECO:0000313" key="4">
    <source>
        <dbReference type="EMBL" id="KKJ77022.1"/>
    </source>
</evidence>
<dbReference type="CDD" id="cd00616">
    <property type="entry name" value="AHBA_syn"/>
    <property type="match status" value="1"/>
</dbReference>
<keyword evidence="4" id="KW-0808">Transferase</keyword>
<gene>
    <name evidence="4" type="ORF">WH95_10175</name>
</gene>
<organism evidence="4 5">
    <name type="scientific">Kiloniella litopenaei</name>
    <dbReference type="NCBI Taxonomy" id="1549748"/>
    <lineage>
        <taxon>Bacteria</taxon>
        <taxon>Pseudomonadati</taxon>
        <taxon>Pseudomonadota</taxon>
        <taxon>Alphaproteobacteria</taxon>
        <taxon>Rhodospirillales</taxon>
        <taxon>Kiloniellaceae</taxon>
        <taxon>Kiloniella</taxon>
    </lineage>
</organism>
<dbReference type="Proteomes" id="UP000034491">
    <property type="component" value="Unassembled WGS sequence"/>
</dbReference>
<dbReference type="InterPro" id="IPR000653">
    <property type="entry name" value="DegT/StrS_aminotransferase"/>
</dbReference>
<keyword evidence="5" id="KW-1185">Reference proteome</keyword>
<dbReference type="PATRIC" id="fig|1549748.8.peg.4082"/>